<evidence type="ECO:0000259" key="2">
    <source>
        <dbReference type="PROSITE" id="PS51205"/>
    </source>
</evidence>
<dbReference type="InterPro" id="IPR045046">
    <property type="entry name" value="Vps9-like"/>
</dbReference>
<gene>
    <name evidence="3" type="ORF">THRCLA_11211</name>
</gene>
<dbReference type="Proteomes" id="UP000243217">
    <property type="component" value="Unassembled WGS sequence"/>
</dbReference>
<keyword evidence="1" id="KW-0812">Transmembrane</keyword>
<dbReference type="PANTHER" id="PTHR23101:SF25">
    <property type="entry name" value="GTPASE-ACTIVATING PROTEIN AND VPS9 DOMAIN-CONTAINING PROTEIN 1"/>
    <property type="match status" value="1"/>
</dbReference>
<dbReference type="EMBL" id="JNBS01004853">
    <property type="protein sequence ID" value="OQR82014.1"/>
    <property type="molecule type" value="Genomic_DNA"/>
</dbReference>
<keyword evidence="4" id="KW-1185">Reference proteome</keyword>
<organism evidence="3 4">
    <name type="scientific">Thraustotheca clavata</name>
    <dbReference type="NCBI Taxonomy" id="74557"/>
    <lineage>
        <taxon>Eukaryota</taxon>
        <taxon>Sar</taxon>
        <taxon>Stramenopiles</taxon>
        <taxon>Oomycota</taxon>
        <taxon>Saprolegniomycetes</taxon>
        <taxon>Saprolegniales</taxon>
        <taxon>Achlyaceae</taxon>
        <taxon>Thraustotheca</taxon>
    </lineage>
</organism>
<dbReference type="AlphaFoldDB" id="A0A1V9Y8J2"/>
<comment type="caution">
    <text evidence="3">The sequence shown here is derived from an EMBL/GenBank/DDBJ whole genome shotgun (WGS) entry which is preliminary data.</text>
</comment>
<evidence type="ECO:0000256" key="1">
    <source>
        <dbReference type="SAM" id="Phobius"/>
    </source>
</evidence>
<keyword evidence="1" id="KW-0472">Membrane</keyword>
<dbReference type="InterPro" id="IPR037191">
    <property type="entry name" value="VPS9_dom_sf"/>
</dbReference>
<dbReference type="SUPFAM" id="SSF109993">
    <property type="entry name" value="VPS9 domain"/>
    <property type="match status" value="1"/>
</dbReference>
<proteinExistence type="predicted"/>
<protein>
    <recommendedName>
        <fullName evidence="2">VPS9 domain-containing protein</fullName>
    </recommendedName>
</protein>
<reference evidence="3 4" key="1">
    <citation type="journal article" date="2014" name="Genome Biol. Evol.">
        <title>The secreted proteins of Achlya hypogyna and Thraustotheca clavata identify the ancestral oomycete secretome and reveal gene acquisitions by horizontal gene transfer.</title>
        <authorList>
            <person name="Misner I."/>
            <person name="Blouin N."/>
            <person name="Leonard G."/>
            <person name="Richards T.A."/>
            <person name="Lane C.E."/>
        </authorList>
    </citation>
    <scope>NUCLEOTIDE SEQUENCE [LARGE SCALE GENOMIC DNA]</scope>
    <source>
        <strain evidence="3 4">ATCC 34112</strain>
    </source>
</reference>
<dbReference type="GO" id="GO:0005085">
    <property type="term" value="F:guanyl-nucleotide exchange factor activity"/>
    <property type="evidence" value="ECO:0007669"/>
    <property type="project" value="InterPro"/>
</dbReference>
<evidence type="ECO:0000313" key="3">
    <source>
        <dbReference type="EMBL" id="OQR82014.1"/>
    </source>
</evidence>
<feature type="domain" description="VPS9" evidence="2">
    <location>
        <begin position="326"/>
        <end position="469"/>
    </location>
</feature>
<dbReference type="GO" id="GO:0030139">
    <property type="term" value="C:endocytic vesicle"/>
    <property type="evidence" value="ECO:0007669"/>
    <property type="project" value="TreeGrafter"/>
</dbReference>
<accession>A0A1V9Y8J2</accession>
<dbReference type="PROSITE" id="PS51205">
    <property type="entry name" value="VPS9"/>
    <property type="match status" value="1"/>
</dbReference>
<sequence length="492" mass="54440">MSWLRHPEHGHSFHAVASEAKGSFLSLRRRSSSLHCLLCHNVLDDHLCTCLACGLTIHRRCLSTAQQSSRDNERSIPICTGEIKEDADVMAAPPVPTVLAPELKLLEDLSLDPLQTASPRSPREPQTTQNKALMYVRRYAPYVAGGVLVGGAAVMGMPMVALTGLGVGLSAKGWAKPPEPKKSMDTKWARRICWELKQKSDIGDKSYKQDAELLRRYHNANEKQPTSDDIYNMLYGLFASTDELIGRINSALCEEFRARRKVQNSLAETIEDAQVYVGHVLAVTMNTYPALSTTEQSMVDTTEAVEKIVYSDIYSTVFAAFRTAYASHDTTLRARIREVRALRPDMSVEAYLSTGSSTQQTCTKDALEALQNMHELKYPLAKLQAISQAFRSISNVAETRYASAPNADMLLPMVMDLIVYANISNSFVAQLAFISTLTHGGGRGVEGYALTTFHVALRALASIDVQNMTEDYAMMSDMTDEEDEVFFDALDT</sequence>
<feature type="transmembrane region" description="Helical" evidence="1">
    <location>
        <begin position="139"/>
        <end position="162"/>
    </location>
</feature>
<dbReference type="PANTHER" id="PTHR23101">
    <property type="entry name" value="RAB GDP/GTP EXCHANGE FACTOR"/>
    <property type="match status" value="1"/>
</dbReference>
<dbReference type="Pfam" id="PF02204">
    <property type="entry name" value="VPS9"/>
    <property type="match status" value="1"/>
</dbReference>
<evidence type="ECO:0000313" key="4">
    <source>
        <dbReference type="Proteomes" id="UP000243217"/>
    </source>
</evidence>
<dbReference type="GO" id="GO:0016192">
    <property type="term" value="P:vesicle-mediated transport"/>
    <property type="evidence" value="ECO:0007669"/>
    <property type="project" value="InterPro"/>
</dbReference>
<dbReference type="InterPro" id="IPR003123">
    <property type="entry name" value="VPS9"/>
</dbReference>
<keyword evidence="1" id="KW-1133">Transmembrane helix</keyword>
<dbReference type="Gene3D" id="1.20.1050.80">
    <property type="entry name" value="VPS9 domain"/>
    <property type="match status" value="1"/>
</dbReference>
<dbReference type="OrthoDB" id="10264848at2759"/>
<dbReference type="GO" id="GO:0031267">
    <property type="term" value="F:small GTPase binding"/>
    <property type="evidence" value="ECO:0007669"/>
    <property type="project" value="TreeGrafter"/>
</dbReference>
<name>A0A1V9Y8J2_9STRA</name>
<dbReference type="GO" id="GO:0005829">
    <property type="term" value="C:cytosol"/>
    <property type="evidence" value="ECO:0007669"/>
    <property type="project" value="TreeGrafter"/>
</dbReference>